<dbReference type="AlphaFoldDB" id="A6GA50"/>
<dbReference type="PANTHER" id="PTHR34853:SF1">
    <property type="entry name" value="LIPASE 5"/>
    <property type="match status" value="1"/>
</dbReference>
<dbReference type="Gene3D" id="1.10.260.160">
    <property type="match status" value="1"/>
</dbReference>
<dbReference type="Gene3D" id="3.40.50.1820">
    <property type="entry name" value="alpha/beta hydrolase"/>
    <property type="match status" value="1"/>
</dbReference>
<accession>A6GA50</accession>
<dbReference type="EMBL" id="ABCS01000049">
    <property type="protein sequence ID" value="EDM77263.1"/>
    <property type="molecule type" value="Genomic_DNA"/>
</dbReference>
<comment type="caution">
    <text evidence="1">The sequence shown here is derived from an EMBL/GenBank/DDBJ whole genome shotgun (WGS) entry which is preliminary data.</text>
</comment>
<dbReference type="GO" id="GO:0016042">
    <property type="term" value="P:lipid catabolic process"/>
    <property type="evidence" value="ECO:0007669"/>
    <property type="project" value="InterPro"/>
</dbReference>
<dbReference type="ESTHER" id="9delt-a6ga50">
    <property type="family name" value="Fungal-Bact_LIP"/>
</dbReference>
<evidence type="ECO:0000313" key="1">
    <source>
        <dbReference type="EMBL" id="EDM77263.1"/>
    </source>
</evidence>
<name>A6GA50_9BACT</name>
<dbReference type="InterPro" id="IPR029058">
    <property type="entry name" value="AB_hydrolase_fold"/>
</dbReference>
<dbReference type="GO" id="GO:0004806">
    <property type="term" value="F:triacylglycerol lipase activity"/>
    <property type="evidence" value="ECO:0007669"/>
    <property type="project" value="InterPro"/>
</dbReference>
<dbReference type="RefSeq" id="WP_006973592.1">
    <property type="nucleotide sequence ID" value="NZ_ABCS01000049.1"/>
</dbReference>
<proteinExistence type="predicted"/>
<dbReference type="Pfam" id="PF03583">
    <property type="entry name" value="LIP"/>
    <property type="match status" value="1"/>
</dbReference>
<keyword evidence="2" id="KW-1185">Reference proteome</keyword>
<gene>
    <name evidence="1" type="ORF">PPSIR1_17425</name>
</gene>
<dbReference type="STRING" id="391625.PPSIR1_17425"/>
<dbReference type="Proteomes" id="UP000005801">
    <property type="component" value="Unassembled WGS sequence"/>
</dbReference>
<dbReference type="PANTHER" id="PTHR34853">
    <property type="match status" value="1"/>
</dbReference>
<evidence type="ECO:0000313" key="2">
    <source>
        <dbReference type="Proteomes" id="UP000005801"/>
    </source>
</evidence>
<dbReference type="SUPFAM" id="SSF53474">
    <property type="entry name" value="alpha/beta-Hydrolases"/>
    <property type="match status" value="1"/>
</dbReference>
<reference evidence="1 2" key="1">
    <citation type="submission" date="2007-06" db="EMBL/GenBank/DDBJ databases">
        <authorList>
            <person name="Shimkets L."/>
            <person name="Ferriera S."/>
            <person name="Johnson J."/>
            <person name="Kravitz S."/>
            <person name="Beeson K."/>
            <person name="Sutton G."/>
            <person name="Rogers Y.-H."/>
            <person name="Friedman R."/>
            <person name="Frazier M."/>
            <person name="Venter J.C."/>
        </authorList>
    </citation>
    <scope>NUCLEOTIDE SEQUENCE [LARGE SCALE GENOMIC DNA]</scope>
    <source>
        <strain evidence="1 2">SIR-1</strain>
    </source>
</reference>
<dbReference type="eggNOG" id="COG1506">
    <property type="taxonomic scope" value="Bacteria"/>
</dbReference>
<organism evidence="1 2">
    <name type="scientific">Plesiocystis pacifica SIR-1</name>
    <dbReference type="NCBI Taxonomy" id="391625"/>
    <lineage>
        <taxon>Bacteria</taxon>
        <taxon>Pseudomonadati</taxon>
        <taxon>Myxococcota</taxon>
        <taxon>Polyangia</taxon>
        <taxon>Nannocystales</taxon>
        <taxon>Nannocystaceae</taxon>
        <taxon>Plesiocystis</taxon>
    </lineage>
</organism>
<dbReference type="InterPro" id="IPR005152">
    <property type="entry name" value="Lipase_secreted"/>
</dbReference>
<dbReference type="OrthoDB" id="9955at2"/>
<protein>
    <submittedName>
        <fullName evidence="1">Uncharacterized protein</fullName>
    </submittedName>
</protein>
<sequence>MDNAPTHSLARTLARTLAIVALSTAALTGCDPEACEPPVEVIEGQDPQPGSGLPADTWAERGRLLAFHHQRSLSRDEIREAQFELPFADSYADFGIDDLTSFYTEAEIDEVVRHEVDVYRVVYETIDPWGAPTVASGAVLVPRIEAPPAEGFALWGLLRGTIFYDADAPSHGDMPDFGIWRGLLPASAGYVTAMPDYLGFGAARSQLHTYLISEPTATAAVDMLRASRHLSVELGLPLRDEILLSGQSQGGHATLATMRTLEAEHADEFELAGVSAAAGAYAVSPLVTALLNSDALIAPQVTSLYTLALVGVYGFDQPLSHYFAAPYDELVLELHDKTKTNAEVIAGLPSGNTEELFAEDFLTAFRGEGEQAFKQALADSDVHIGWNPEAPLRLYHGELDATVPVAQSQAVLAGLAGEHTSIALEVIDGAGHLQTIIPSTLRTIHWFDSLAPATD</sequence>